<organism evidence="1 2">
    <name type="scientific">Robbsia andropogonis</name>
    <dbReference type="NCBI Taxonomy" id="28092"/>
    <lineage>
        <taxon>Bacteria</taxon>
        <taxon>Pseudomonadati</taxon>
        <taxon>Pseudomonadota</taxon>
        <taxon>Betaproteobacteria</taxon>
        <taxon>Burkholderiales</taxon>
        <taxon>Burkholderiaceae</taxon>
        <taxon>Robbsia</taxon>
    </lineage>
</organism>
<keyword evidence="2" id="KW-1185">Reference proteome</keyword>
<dbReference type="PATRIC" id="fig|28092.6.peg.5593"/>
<evidence type="ECO:0008006" key="3">
    <source>
        <dbReference type="Google" id="ProtNLM"/>
    </source>
</evidence>
<evidence type="ECO:0000313" key="2">
    <source>
        <dbReference type="Proteomes" id="UP000033618"/>
    </source>
</evidence>
<accession>A0A0F5JU02</accession>
<gene>
    <name evidence="1" type="ORF">WM40_23780</name>
</gene>
<dbReference type="Gene3D" id="2.40.30.240">
    <property type="match status" value="1"/>
</dbReference>
<dbReference type="STRING" id="28092.WM40_23780"/>
<dbReference type="AlphaFoldDB" id="A0A0F5JU02"/>
<reference evidence="1 2" key="1">
    <citation type="submission" date="2015-03" db="EMBL/GenBank/DDBJ databases">
        <title>Draft Genome Sequence of Burkholderia andropogonis type strain ICMP2807, isolated from Sorghum bicolor.</title>
        <authorList>
            <person name="Lopes-Santos L."/>
            <person name="Castro D.B."/>
            <person name="Ottoboni L.M."/>
            <person name="Park D."/>
            <person name="Weirc B.S."/>
            <person name="Destefano S.A."/>
        </authorList>
    </citation>
    <scope>NUCLEOTIDE SEQUENCE [LARGE SCALE GENOMIC DNA]</scope>
    <source>
        <strain evidence="1 2">ICMP2807</strain>
    </source>
</reference>
<protein>
    <recommendedName>
        <fullName evidence="3">Coat protein</fullName>
    </recommendedName>
</protein>
<dbReference type="Pfam" id="PF11651">
    <property type="entry name" value="P22_CoatProtein"/>
    <property type="match status" value="1"/>
</dbReference>
<dbReference type="RefSeq" id="WP_046154178.1">
    <property type="nucleotide sequence ID" value="NZ_CADFGU010000001.1"/>
</dbReference>
<name>A0A0F5JU02_9BURK</name>
<evidence type="ECO:0000313" key="1">
    <source>
        <dbReference type="EMBL" id="KKB61323.1"/>
    </source>
</evidence>
<comment type="caution">
    <text evidence="1">The sequence shown here is derived from an EMBL/GenBank/DDBJ whole genome shotgun (WGS) entry which is preliminary data.</text>
</comment>
<dbReference type="EMBL" id="LAQU01000049">
    <property type="protein sequence ID" value="KKB61323.1"/>
    <property type="molecule type" value="Genomic_DNA"/>
</dbReference>
<dbReference type="Proteomes" id="UP000033618">
    <property type="component" value="Unassembled WGS sequence"/>
</dbReference>
<sequence length="438" mass="46585">MASPPAVAQLSTTNAFSKEERIAWEQILEGFHDQLVMSKAVTVFQNDQTAMARQGDVIRRPMPYIARSFSGLDQTANFVGKTQLTVPAVIDTIRSSPWTMDATELRDALQEGRLGAAAKQKIASDINLAVVNAVSQLGSLVVKRTVTATGFDDLAQADSLMNEQGIDYDDRYAVFGSRDYNAMAGNLAARSYVVEGQKAADAYEMATVGRRVAGFERVLKADYIQRLTAAAGVTVTVNGANQYTVPKAITTTPGGALQTNVDNRIQALAITVTSGTVKVGDAFTIVGVNNVHPITKVDTGQLKTFRVVGIVSGAGGTGTIQITPSIISGTGGTDAELAYQNCTAAPATGAAITWLNTANAAVNCFWKKEAVEILPGRLAVPSDQGLAVMRGTTDQGIELVMTKQAHIETYKSLYRIDAFFGVSVTNPEMTGIMLFNQV</sequence>
<dbReference type="OrthoDB" id="9127206at2"/>
<dbReference type="InterPro" id="IPR024659">
    <property type="entry name" value="Phage_coat_Gp5"/>
</dbReference>
<proteinExistence type="predicted"/>